<dbReference type="EMBL" id="BNAV01000017">
    <property type="protein sequence ID" value="GHF84114.1"/>
    <property type="molecule type" value="Genomic_DNA"/>
</dbReference>
<evidence type="ECO:0000313" key="1">
    <source>
        <dbReference type="EMBL" id="GHF84114.1"/>
    </source>
</evidence>
<accession>A0A8H9J1M9</accession>
<name>A0A8H9J1M9_9PSEU</name>
<sequence length="50" mass="5762">MDYWSTIEKEVAVARWLTTQDFPAGRLSPPAEQPLFAAGHPVTFWEFIPR</sequence>
<reference evidence="1" key="1">
    <citation type="journal article" date="2014" name="Int. J. Syst. Evol. Microbiol.">
        <title>Complete genome sequence of Corynebacterium casei LMG S-19264T (=DSM 44701T), isolated from a smear-ripened cheese.</title>
        <authorList>
            <consortium name="US DOE Joint Genome Institute (JGI-PGF)"/>
            <person name="Walter F."/>
            <person name="Albersmeier A."/>
            <person name="Kalinowski J."/>
            <person name="Ruckert C."/>
        </authorList>
    </citation>
    <scope>NUCLEOTIDE SEQUENCE</scope>
    <source>
        <strain evidence="1">CGMCC 4.7679</strain>
    </source>
</reference>
<evidence type="ECO:0000313" key="2">
    <source>
        <dbReference type="Proteomes" id="UP000658656"/>
    </source>
</evidence>
<keyword evidence="2" id="KW-1185">Reference proteome</keyword>
<dbReference type="AlphaFoldDB" id="A0A8H9J1M9"/>
<protein>
    <submittedName>
        <fullName evidence="1">Uncharacterized protein</fullName>
    </submittedName>
</protein>
<proteinExistence type="predicted"/>
<gene>
    <name evidence="1" type="ORF">GCM10017566_67660</name>
</gene>
<organism evidence="1 2">
    <name type="scientific">Amycolatopsis bartoniae</name>
    <dbReference type="NCBI Taxonomy" id="941986"/>
    <lineage>
        <taxon>Bacteria</taxon>
        <taxon>Bacillati</taxon>
        <taxon>Actinomycetota</taxon>
        <taxon>Actinomycetes</taxon>
        <taxon>Pseudonocardiales</taxon>
        <taxon>Pseudonocardiaceae</taxon>
        <taxon>Amycolatopsis</taxon>
    </lineage>
</organism>
<reference evidence="1" key="2">
    <citation type="submission" date="2020-09" db="EMBL/GenBank/DDBJ databases">
        <authorList>
            <person name="Sun Q."/>
            <person name="Zhou Y."/>
        </authorList>
    </citation>
    <scope>NUCLEOTIDE SEQUENCE</scope>
    <source>
        <strain evidence="1">CGMCC 4.7679</strain>
    </source>
</reference>
<dbReference type="Proteomes" id="UP000658656">
    <property type="component" value="Unassembled WGS sequence"/>
</dbReference>
<comment type="caution">
    <text evidence="1">The sequence shown here is derived from an EMBL/GenBank/DDBJ whole genome shotgun (WGS) entry which is preliminary data.</text>
</comment>